<comment type="caution">
    <text evidence="1">The sequence shown here is derived from an EMBL/GenBank/DDBJ whole genome shotgun (WGS) entry which is preliminary data.</text>
</comment>
<dbReference type="Proteomes" id="UP000194131">
    <property type="component" value="Unassembled WGS sequence"/>
</dbReference>
<dbReference type="AlphaFoldDB" id="A0AAP7W3S2"/>
<protein>
    <submittedName>
        <fullName evidence="1">Uncharacterized protein</fullName>
    </submittedName>
</protein>
<dbReference type="EMBL" id="MRWU01000043">
    <property type="protein sequence ID" value="OSX87053.1"/>
    <property type="molecule type" value="Genomic_DNA"/>
</dbReference>
<reference evidence="1 2" key="1">
    <citation type="submission" date="2016-12" db="EMBL/GenBank/DDBJ databases">
        <title>Genome Sequences of Twelve Sporeforming Bacillus Species Isolated from Foods.</title>
        <authorList>
            <person name="De Jong A."/>
            <person name="Holsappel S."/>
            <person name="Kuipers O.P."/>
        </authorList>
    </citation>
    <scope>NUCLEOTIDE SEQUENCE [LARGE SCALE GENOMIC DNA]</scope>
    <source>
        <strain evidence="1 2">S3E15</strain>
    </source>
</reference>
<evidence type="ECO:0000313" key="1">
    <source>
        <dbReference type="EMBL" id="OSX87053.1"/>
    </source>
</evidence>
<accession>A0AAP7W3S2</accession>
<name>A0AAP7W3S2_BACMY</name>
<organism evidence="1 2">
    <name type="scientific">Bacillus mycoides</name>
    <dbReference type="NCBI Taxonomy" id="1405"/>
    <lineage>
        <taxon>Bacteria</taxon>
        <taxon>Bacillati</taxon>
        <taxon>Bacillota</taxon>
        <taxon>Bacilli</taxon>
        <taxon>Bacillales</taxon>
        <taxon>Bacillaceae</taxon>
        <taxon>Bacillus</taxon>
        <taxon>Bacillus cereus group</taxon>
    </lineage>
</organism>
<gene>
    <name evidence="1" type="ORF">S3E15_04456</name>
</gene>
<evidence type="ECO:0000313" key="2">
    <source>
        <dbReference type="Proteomes" id="UP000194131"/>
    </source>
</evidence>
<proteinExistence type="predicted"/>
<sequence>MYYIQSKAENCIIFKNTPYQGLFGMRILKTNKQNIKHVGNKNGSSWYT</sequence>